<gene>
    <name evidence="4" type="ORF">Pflav_010600</name>
</gene>
<dbReference type="SUPFAM" id="SSF46894">
    <property type="entry name" value="C-terminal effector domain of the bipartite response regulators"/>
    <property type="match status" value="1"/>
</dbReference>
<keyword evidence="5" id="KW-1185">Reference proteome</keyword>
<dbReference type="KEGG" id="pfla:Pflav_010600"/>
<evidence type="ECO:0000313" key="5">
    <source>
        <dbReference type="Proteomes" id="UP000502508"/>
    </source>
</evidence>
<organism evidence="4 5">
    <name type="scientific">Phytohabitans flavus</name>
    <dbReference type="NCBI Taxonomy" id="1076124"/>
    <lineage>
        <taxon>Bacteria</taxon>
        <taxon>Bacillati</taxon>
        <taxon>Actinomycetota</taxon>
        <taxon>Actinomycetes</taxon>
        <taxon>Micromonosporales</taxon>
        <taxon>Micromonosporaceae</taxon>
    </lineage>
</organism>
<dbReference type="GO" id="GO:0000160">
    <property type="term" value="P:phosphorelay signal transduction system"/>
    <property type="evidence" value="ECO:0007669"/>
    <property type="project" value="InterPro"/>
</dbReference>
<dbReference type="Pfam" id="PF00486">
    <property type="entry name" value="Trans_reg_C"/>
    <property type="match status" value="1"/>
</dbReference>
<reference evidence="4 5" key="1">
    <citation type="submission" date="2020-03" db="EMBL/GenBank/DDBJ databases">
        <title>Whole genome shotgun sequence of Phytohabitans flavus NBRC 107702.</title>
        <authorList>
            <person name="Komaki H."/>
            <person name="Tamura T."/>
        </authorList>
    </citation>
    <scope>NUCLEOTIDE SEQUENCE [LARGE SCALE GENOMIC DNA]</scope>
    <source>
        <strain evidence="4 5">NBRC 107702</strain>
    </source>
</reference>
<dbReference type="Proteomes" id="UP000502508">
    <property type="component" value="Chromosome"/>
</dbReference>
<dbReference type="PROSITE" id="PS51755">
    <property type="entry name" value="OMPR_PHOB"/>
    <property type="match status" value="1"/>
</dbReference>
<evidence type="ECO:0000256" key="2">
    <source>
        <dbReference type="PROSITE-ProRule" id="PRU01091"/>
    </source>
</evidence>
<dbReference type="Gene3D" id="1.10.10.10">
    <property type="entry name" value="Winged helix-like DNA-binding domain superfamily/Winged helix DNA-binding domain"/>
    <property type="match status" value="1"/>
</dbReference>
<dbReference type="EMBL" id="AP022870">
    <property type="protein sequence ID" value="BCB74650.1"/>
    <property type="molecule type" value="Genomic_DNA"/>
</dbReference>
<proteinExistence type="predicted"/>
<reference evidence="4 5" key="2">
    <citation type="submission" date="2020-03" db="EMBL/GenBank/DDBJ databases">
        <authorList>
            <person name="Ichikawa N."/>
            <person name="Kimura A."/>
            <person name="Kitahashi Y."/>
            <person name="Uohara A."/>
        </authorList>
    </citation>
    <scope>NUCLEOTIDE SEQUENCE [LARGE SCALE GENOMIC DNA]</scope>
    <source>
        <strain evidence="4 5">NBRC 107702</strain>
    </source>
</reference>
<dbReference type="CDD" id="cd00383">
    <property type="entry name" value="trans_reg_C"/>
    <property type="match status" value="1"/>
</dbReference>
<dbReference type="InterPro" id="IPR001867">
    <property type="entry name" value="OmpR/PhoB-type_DNA-bd"/>
</dbReference>
<keyword evidence="1 2" id="KW-0238">DNA-binding</keyword>
<dbReference type="SMART" id="SM00862">
    <property type="entry name" value="Trans_reg_C"/>
    <property type="match status" value="1"/>
</dbReference>
<evidence type="ECO:0000259" key="3">
    <source>
        <dbReference type="PROSITE" id="PS51755"/>
    </source>
</evidence>
<sequence>MLASGTAVHCGRSIVENEDLVVAATNVDGPAGGQRRVAVSLVVGIASSLAERQALAQLLGDSEALLIVASVEAARELLEATGRLPAAAGGLVDSRTAAVAAPIPELNIDPDRRMLQWLEREVPLTRLEHDVLTRLLGAPGRIWTYERLHLEVWGEEYAGRGSDVHSVVRRLRHKLNQVGAAATVDVIRGVGLRLVGR</sequence>
<name>A0A6F8XLF6_9ACTN</name>
<accession>A0A6F8XLF6</accession>
<dbReference type="AlphaFoldDB" id="A0A6F8XLF6"/>
<feature type="domain" description="OmpR/PhoB-type" evidence="3">
    <location>
        <begin position="94"/>
        <end position="196"/>
    </location>
</feature>
<evidence type="ECO:0000256" key="1">
    <source>
        <dbReference type="ARBA" id="ARBA00023125"/>
    </source>
</evidence>
<feature type="DNA-binding region" description="OmpR/PhoB-type" evidence="2">
    <location>
        <begin position="94"/>
        <end position="196"/>
    </location>
</feature>
<protein>
    <recommendedName>
        <fullName evidence="3">OmpR/PhoB-type domain-containing protein</fullName>
    </recommendedName>
</protein>
<dbReference type="GO" id="GO:0003677">
    <property type="term" value="F:DNA binding"/>
    <property type="evidence" value="ECO:0007669"/>
    <property type="project" value="UniProtKB-UniRule"/>
</dbReference>
<dbReference type="InterPro" id="IPR036388">
    <property type="entry name" value="WH-like_DNA-bd_sf"/>
</dbReference>
<dbReference type="InterPro" id="IPR016032">
    <property type="entry name" value="Sig_transdc_resp-reg_C-effctor"/>
</dbReference>
<evidence type="ECO:0000313" key="4">
    <source>
        <dbReference type="EMBL" id="BCB74650.1"/>
    </source>
</evidence>
<dbReference type="GO" id="GO:0006355">
    <property type="term" value="P:regulation of DNA-templated transcription"/>
    <property type="evidence" value="ECO:0007669"/>
    <property type="project" value="InterPro"/>
</dbReference>